<dbReference type="Gramene" id="evm.model.06.1676">
    <property type="protein sequence ID" value="cds.evm.model.06.1676"/>
    <property type="gene ID" value="evm.TU.06.1676"/>
</dbReference>
<keyword evidence="2" id="KW-1185">Reference proteome</keyword>
<protein>
    <submittedName>
        <fullName evidence="1">Uncharacterized protein</fullName>
    </submittedName>
</protein>
<dbReference type="Proteomes" id="UP000596661">
    <property type="component" value="Chromosome 6"/>
</dbReference>
<dbReference type="EnsemblPlants" id="evm.model.06.1676">
    <property type="protein sequence ID" value="cds.evm.model.06.1676"/>
    <property type="gene ID" value="evm.TU.06.1676"/>
</dbReference>
<sequence>MPKILALEEADKYKEAPQQMEADDPRTTIPVGENMDDLALLASNVPLLINSAIPEVLSSVPTKDPQLPKDLAQP</sequence>
<accession>A0A803PVH9</accession>
<dbReference type="EMBL" id="UZAU01000616">
    <property type="status" value="NOT_ANNOTATED_CDS"/>
    <property type="molecule type" value="Genomic_DNA"/>
</dbReference>
<reference evidence="1" key="1">
    <citation type="submission" date="2018-11" db="EMBL/GenBank/DDBJ databases">
        <authorList>
            <person name="Grassa J C."/>
        </authorList>
    </citation>
    <scope>NUCLEOTIDE SEQUENCE [LARGE SCALE GENOMIC DNA]</scope>
</reference>
<proteinExistence type="predicted"/>
<dbReference type="AlphaFoldDB" id="A0A803PVH9"/>
<name>A0A803PVH9_CANSA</name>
<organism evidence="1 2">
    <name type="scientific">Cannabis sativa</name>
    <name type="common">Hemp</name>
    <name type="synonym">Marijuana</name>
    <dbReference type="NCBI Taxonomy" id="3483"/>
    <lineage>
        <taxon>Eukaryota</taxon>
        <taxon>Viridiplantae</taxon>
        <taxon>Streptophyta</taxon>
        <taxon>Embryophyta</taxon>
        <taxon>Tracheophyta</taxon>
        <taxon>Spermatophyta</taxon>
        <taxon>Magnoliopsida</taxon>
        <taxon>eudicotyledons</taxon>
        <taxon>Gunneridae</taxon>
        <taxon>Pentapetalae</taxon>
        <taxon>rosids</taxon>
        <taxon>fabids</taxon>
        <taxon>Rosales</taxon>
        <taxon>Cannabaceae</taxon>
        <taxon>Cannabis</taxon>
    </lineage>
</organism>
<evidence type="ECO:0000313" key="1">
    <source>
        <dbReference type="EnsemblPlants" id="cds.evm.model.06.1676"/>
    </source>
</evidence>
<reference evidence="1" key="2">
    <citation type="submission" date="2021-03" db="UniProtKB">
        <authorList>
            <consortium name="EnsemblPlants"/>
        </authorList>
    </citation>
    <scope>IDENTIFICATION</scope>
</reference>
<evidence type="ECO:0000313" key="2">
    <source>
        <dbReference type="Proteomes" id="UP000596661"/>
    </source>
</evidence>